<evidence type="ECO:0000313" key="2">
    <source>
        <dbReference type="Proteomes" id="UP000708208"/>
    </source>
</evidence>
<evidence type="ECO:0000313" key="1">
    <source>
        <dbReference type="EMBL" id="CAG7723839.1"/>
    </source>
</evidence>
<name>A0A8J2JPP3_9HEXA</name>
<keyword evidence="2" id="KW-1185">Reference proteome</keyword>
<feature type="non-terminal residue" evidence="1">
    <location>
        <position position="1"/>
    </location>
</feature>
<dbReference type="EMBL" id="CAJVCH010103128">
    <property type="protein sequence ID" value="CAG7723839.1"/>
    <property type="molecule type" value="Genomic_DNA"/>
</dbReference>
<dbReference type="AlphaFoldDB" id="A0A8J2JPP3"/>
<sequence>MRVELSTSVLMEKDITLGDDGELSTKSAMIYFKSGNHDLFDSTGIETLVWRGAGEVVD</sequence>
<dbReference type="Proteomes" id="UP000708208">
    <property type="component" value="Unassembled WGS sequence"/>
</dbReference>
<protein>
    <submittedName>
        <fullName evidence="1">Uncharacterized protein</fullName>
    </submittedName>
</protein>
<proteinExistence type="predicted"/>
<accession>A0A8J2JPP3</accession>
<feature type="non-terminal residue" evidence="1">
    <location>
        <position position="58"/>
    </location>
</feature>
<reference evidence="1" key="1">
    <citation type="submission" date="2021-06" db="EMBL/GenBank/DDBJ databases">
        <authorList>
            <person name="Hodson N. C."/>
            <person name="Mongue J. A."/>
            <person name="Jaron S. K."/>
        </authorList>
    </citation>
    <scope>NUCLEOTIDE SEQUENCE</scope>
</reference>
<gene>
    <name evidence="1" type="ORF">AFUS01_LOCUS12900</name>
</gene>
<organism evidence="1 2">
    <name type="scientific">Allacma fusca</name>
    <dbReference type="NCBI Taxonomy" id="39272"/>
    <lineage>
        <taxon>Eukaryota</taxon>
        <taxon>Metazoa</taxon>
        <taxon>Ecdysozoa</taxon>
        <taxon>Arthropoda</taxon>
        <taxon>Hexapoda</taxon>
        <taxon>Collembola</taxon>
        <taxon>Symphypleona</taxon>
        <taxon>Sminthuridae</taxon>
        <taxon>Allacma</taxon>
    </lineage>
</organism>
<comment type="caution">
    <text evidence="1">The sequence shown here is derived from an EMBL/GenBank/DDBJ whole genome shotgun (WGS) entry which is preliminary data.</text>
</comment>